<keyword evidence="1" id="KW-0805">Transcription regulation</keyword>
<dbReference type="GO" id="GO:0003677">
    <property type="term" value="F:DNA binding"/>
    <property type="evidence" value="ECO:0007669"/>
    <property type="project" value="UniProtKB-KW"/>
</dbReference>
<reference evidence="5" key="1">
    <citation type="journal article" date="2014" name="Front. Microbiol.">
        <title>High frequency of phylogenetically diverse reductive dehalogenase-homologous genes in deep subseafloor sedimentary metagenomes.</title>
        <authorList>
            <person name="Kawai M."/>
            <person name="Futagami T."/>
            <person name="Toyoda A."/>
            <person name="Takaki Y."/>
            <person name="Nishi S."/>
            <person name="Hori S."/>
            <person name="Arai W."/>
            <person name="Tsubouchi T."/>
            <person name="Morono Y."/>
            <person name="Uchiyama I."/>
            <person name="Ito T."/>
            <person name="Fujiyama A."/>
            <person name="Inagaki F."/>
            <person name="Takami H."/>
        </authorList>
    </citation>
    <scope>NUCLEOTIDE SEQUENCE</scope>
    <source>
        <strain evidence="5">Expedition CK06-06</strain>
    </source>
</reference>
<dbReference type="PROSITE" id="PS50043">
    <property type="entry name" value="HTH_LUXR_2"/>
    <property type="match status" value="1"/>
</dbReference>
<sequence>TLGNNKNLLTNNDNPQLQPSIILHAGIIKKYFFQLTKTEAECLYFLIRGYTSREVGDLLNKSHRTIESHAEKIKSKMNCHSKSQMINKAINSGYVHIVPESLKRYAI</sequence>
<gene>
    <name evidence="5" type="ORF">S01H4_51622</name>
</gene>
<proteinExistence type="predicted"/>
<dbReference type="InterPro" id="IPR036388">
    <property type="entry name" value="WH-like_DNA-bd_sf"/>
</dbReference>
<dbReference type="SMART" id="SM00421">
    <property type="entry name" value="HTH_LUXR"/>
    <property type="match status" value="1"/>
</dbReference>
<dbReference type="GO" id="GO:0006355">
    <property type="term" value="P:regulation of DNA-templated transcription"/>
    <property type="evidence" value="ECO:0007669"/>
    <property type="project" value="InterPro"/>
</dbReference>
<accession>X1D7A9</accession>
<comment type="caution">
    <text evidence="5">The sequence shown here is derived from an EMBL/GenBank/DDBJ whole genome shotgun (WGS) entry which is preliminary data.</text>
</comment>
<dbReference type="Pfam" id="PF00196">
    <property type="entry name" value="GerE"/>
    <property type="match status" value="1"/>
</dbReference>
<evidence type="ECO:0000313" key="5">
    <source>
        <dbReference type="EMBL" id="GAH00959.1"/>
    </source>
</evidence>
<protein>
    <recommendedName>
        <fullName evidence="4">HTH luxR-type domain-containing protein</fullName>
    </recommendedName>
</protein>
<dbReference type="Gene3D" id="1.10.10.10">
    <property type="entry name" value="Winged helix-like DNA-binding domain superfamily/Winged helix DNA-binding domain"/>
    <property type="match status" value="1"/>
</dbReference>
<dbReference type="PRINTS" id="PR00038">
    <property type="entry name" value="HTHLUXR"/>
</dbReference>
<name>X1D7A9_9ZZZZ</name>
<dbReference type="PANTHER" id="PTHR44688">
    <property type="entry name" value="DNA-BINDING TRANSCRIPTIONAL ACTIVATOR DEVR_DOSR"/>
    <property type="match status" value="1"/>
</dbReference>
<keyword evidence="3" id="KW-0804">Transcription</keyword>
<dbReference type="InterPro" id="IPR016032">
    <property type="entry name" value="Sig_transdc_resp-reg_C-effctor"/>
</dbReference>
<dbReference type="PANTHER" id="PTHR44688:SF16">
    <property type="entry name" value="DNA-BINDING TRANSCRIPTIONAL ACTIVATOR DEVR_DOSR"/>
    <property type="match status" value="1"/>
</dbReference>
<evidence type="ECO:0000256" key="1">
    <source>
        <dbReference type="ARBA" id="ARBA00023015"/>
    </source>
</evidence>
<organism evidence="5">
    <name type="scientific">marine sediment metagenome</name>
    <dbReference type="NCBI Taxonomy" id="412755"/>
    <lineage>
        <taxon>unclassified sequences</taxon>
        <taxon>metagenomes</taxon>
        <taxon>ecological metagenomes</taxon>
    </lineage>
</organism>
<feature type="non-terminal residue" evidence="5">
    <location>
        <position position="1"/>
    </location>
</feature>
<dbReference type="AlphaFoldDB" id="X1D7A9"/>
<evidence type="ECO:0000256" key="3">
    <source>
        <dbReference type="ARBA" id="ARBA00023163"/>
    </source>
</evidence>
<dbReference type="InterPro" id="IPR000792">
    <property type="entry name" value="Tscrpt_reg_LuxR_C"/>
</dbReference>
<dbReference type="SUPFAM" id="SSF46894">
    <property type="entry name" value="C-terminal effector domain of the bipartite response regulators"/>
    <property type="match status" value="1"/>
</dbReference>
<feature type="domain" description="HTH luxR-type" evidence="4">
    <location>
        <begin position="28"/>
        <end position="93"/>
    </location>
</feature>
<keyword evidence="2" id="KW-0238">DNA-binding</keyword>
<evidence type="ECO:0000259" key="4">
    <source>
        <dbReference type="PROSITE" id="PS50043"/>
    </source>
</evidence>
<dbReference type="CDD" id="cd06170">
    <property type="entry name" value="LuxR_C_like"/>
    <property type="match status" value="1"/>
</dbReference>
<evidence type="ECO:0000256" key="2">
    <source>
        <dbReference type="ARBA" id="ARBA00023125"/>
    </source>
</evidence>
<dbReference type="EMBL" id="BART01029415">
    <property type="protein sequence ID" value="GAH00959.1"/>
    <property type="molecule type" value="Genomic_DNA"/>
</dbReference>